<reference evidence="1 4" key="3">
    <citation type="submission" date="2020-08" db="EMBL/GenBank/DDBJ databases">
        <title>Genomic Encyclopedia of Type Strains, Phase IV (KMG-IV): sequencing the most valuable type-strain genomes for metagenomic binning, comparative biology and taxonomic classification.</title>
        <authorList>
            <person name="Goeker M."/>
        </authorList>
    </citation>
    <scope>NUCLEOTIDE SEQUENCE [LARGE SCALE GENOMIC DNA]</scope>
    <source>
        <strain evidence="1 4">DSM 23868</strain>
    </source>
</reference>
<reference evidence="2" key="2">
    <citation type="submission" date="2019-06" db="EMBL/GenBank/DDBJ databases">
        <authorList>
            <person name="Hu M."/>
        </authorList>
    </citation>
    <scope>NUCLEOTIDE SEQUENCE</scope>
    <source>
        <strain evidence="2">08RB2639</strain>
    </source>
</reference>
<comment type="caution">
    <text evidence="2">The sequence shown here is derived from an EMBL/GenBank/DDBJ whole genome shotgun (WGS) entry which is preliminary data.</text>
</comment>
<protein>
    <submittedName>
        <fullName evidence="2">Uncharacterized protein</fullName>
    </submittedName>
</protein>
<accession>A0A5C5CSR7</accession>
<evidence type="ECO:0000313" key="3">
    <source>
        <dbReference type="Proteomes" id="UP000313390"/>
    </source>
</evidence>
<dbReference type="EMBL" id="VEWK01000002">
    <property type="protein sequence ID" value="TNV14298.1"/>
    <property type="molecule type" value="Genomic_DNA"/>
</dbReference>
<evidence type="ECO:0000313" key="4">
    <source>
        <dbReference type="Proteomes" id="UP000553980"/>
    </source>
</evidence>
<keyword evidence="4" id="KW-1185">Reference proteome</keyword>
<evidence type="ECO:0000313" key="2">
    <source>
        <dbReference type="EMBL" id="TNV14298.1"/>
    </source>
</evidence>
<sequence>MSVYRSITRMAAVCALNNYLEAPWPTLAGPYIFDSKIEPVEDMKIDRVFPCVVIYTDYDKDPWPKSGRTYEDRFMSLTFELLVVQTVKKDEEGNAEPYSLECPSTDSEIETTLDALELQVFRALTKGSTASDVFNYLCPAYQNVVSRRGASVEGGLRLAARQVTVEMKAIRENAMGVIPPEIGAFLSRLQTFSDYSDRIDDITAMLTANANDTPNDRAMKTLGYTRDLAEKLGSPTGAQPLLATPIVWHHQGIPL</sequence>
<gene>
    <name evidence="2" type="ORF">FIB18_03400</name>
    <name evidence="1" type="ORF">GGQ79_000942</name>
</gene>
<proteinExistence type="predicted"/>
<organism evidence="2 3">
    <name type="scientific">Brucella pecoris</name>
    <dbReference type="NCBI Taxonomy" id="867683"/>
    <lineage>
        <taxon>Bacteria</taxon>
        <taxon>Pseudomonadati</taxon>
        <taxon>Pseudomonadota</taxon>
        <taxon>Alphaproteobacteria</taxon>
        <taxon>Hyphomicrobiales</taxon>
        <taxon>Brucellaceae</taxon>
        <taxon>Brucella/Ochrobactrum group</taxon>
        <taxon>Brucella</taxon>
    </lineage>
</organism>
<dbReference type="OrthoDB" id="8419467at2"/>
<dbReference type="EMBL" id="JACIEX010000002">
    <property type="protein sequence ID" value="MBB4092457.1"/>
    <property type="molecule type" value="Genomic_DNA"/>
</dbReference>
<reference evidence="2 3" key="1">
    <citation type="journal article" date="2011" name="Int. J. Syst. Evol. Microbiol.">
        <title>Ochrobactrum pecoris sp. nov., isolated from farm animals.</title>
        <authorList>
            <person name="Kampfer P."/>
            <person name="Huber B."/>
            <person name="Busse H.J."/>
            <person name="Scholz H.C."/>
            <person name="Tomaso H."/>
            <person name="Hotzel H."/>
            <person name="Melzer F."/>
        </authorList>
    </citation>
    <scope>NUCLEOTIDE SEQUENCE [LARGE SCALE GENOMIC DNA]</scope>
    <source>
        <strain evidence="2 3">08RB2639</strain>
    </source>
</reference>
<dbReference type="AlphaFoldDB" id="A0A5C5CSR7"/>
<dbReference type="Proteomes" id="UP000313390">
    <property type="component" value="Unassembled WGS sequence"/>
</dbReference>
<dbReference type="RefSeq" id="WP_140019446.1">
    <property type="nucleotide sequence ID" value="NZ_JACIEX010000002.1"/>
</dbReference>
<name>A0A5C5CSR7_9HYPH</name>
<evidence type="ECO:0000313" key="1">
    <source>
        <dbReference type="EMBL" id="MBB4092457.1"/>
    </source>
</evidence>
<dbReference type="Proteomes" id="UP000553980">
    <property type="component" value="Unassembled WGS sequence"/>
</dbReference>